<evidence type="ECO:0000313" key="3">
    <source>
        <dbReference type="Proteomes" id="UP000266723"/>
    </source>
</evidence>
<feature type="compositionally biased region" description="Polar residues" evidence="1">
    <location>
        <begin position="196"/>
        <end position="209"/>
    </location>
</feature>
<feature type="compositionally biased region" description="Polar residues" evidence="1">
    <location>
        <begin position="35"/>
        <end position="47"/>
    </location>
</feature>
<proteinExistence type="predicted"/>
<gene>
    <name evidence="2" type="ORF">DY000_02060956</name>
</gene>
<organism evidence="2 3">
    <name type="scientific">Brassica cretica</name>
    <name type="common">Mustard</name>
    <dbReference type="NCBI Taxonomy" id="69181"/>
    <lineage>
        <taxon>Eukaryota</taxon>
        <taxon>Viridiplantae</taxon>
        <taxon>Streptophyta</taxon>
        <taxon>Embryophyta</taxon>
        <taxon>Tracheophyta</taxon>
        <taxon>Spermatophyta</taxon>
        <taxon>Magnoliopsida</taxon>
        <taxon>eudicotyledons</taxon>
        <taxon>Gunneridae</taxon>
        <taxon>Pentapetalae</taxon>
        <taxon>rosids</taxon>
        <taxon>malvids</taxon>
        <taxon>Brassicales</taxon>
        <taxon>Brassicaceae</taxon>
        <taxon>Brassiceae</taxon>
        <taxon>Brassica</taxon>
    </lineage>
</organism>
<dbReference type="Proteomes" id="UP000266723">
    <property type="component" value="Unassembled WGS sequence"/>
</dbReference>
<name>A0ABQ7AYK0_BRACR</name>
<evidence type="ECO:0000256" key="1">
    <source>
        <dbReference type="SAM" id="MobiDB-lite"/>
    </source>
</evidence>
<feature type="compositionally biased region" description="Basic residues" evidence="1">
    <location>
        <begin position="179"/>
        <end position="190"/>
    </location>
</feature>
<feature type="region of interest" description="Disordered" evidence="1">
    <location>
        <begin position="22"/>
        <end position="77"/>
    </location>
</feature>
<keyword evidence="3" id="KW-1185">Reference proteome</keyword>
<evidence type="ECO:0000313" key="2">
    <source>
        <dbReference type="EMBL" id="KAF3519265.1"/>
    </source>
</evidence>
<reference evidence="2 3" key="1">
    <citation type="journal article" date="2020" name="BMC Genomics">
        <title>Intraspecific diversification of the crop wild relative Brassica cretica Lam. using demographic model selection.</title>
        <authorList>
            <person name="Kioukis A."/>
            <person name="Michalopoulou V.A."/>
            <person name="Briers L."/>
            <person name="Pirintsos S."/>
            <person name="Studholme D.J."/>
            <person name="Pavlidis P."/>
            <person name="Sarris P.F."/>
        </authorList>
    </citation>
    <scope>NUCLEOTIDE SEQUENCE [LARGE SCALE GENOMIC DNA]</scope>
    <source>
        <strain evidence="3">cv. PFS-1207/04</strain>
    </source>
</reference>
<feature type="compositionally biased region" description="Basic residues" evidence="1">
    <location>
        <begin position="23"/>
        <end position="34"/>
    </location>
</feature>
<dbReference type="EMBL" id="QGKV02001556">
    <property type="protein sequence ID" value="KAF3519265.1"/>
    <property type="molecule type" value="Genomic_DNA"/>
</dbReference>
<comment type="caution">
    <text evidence="2">The sequence shown here is derived from an EMBL/GenBank/DDBJ whole genome shotgun (WGS) entry which is preliminary data.</text>
</comment>
<protein>
    <submittedName>
        <fullName evidence="2">Uncharacterized protein</fullName>
    </submittedName>
</protein>
<feature type="region of interest" description="Disordered" evidence="1">
    <location>
        <begin position="179"/>
        <end position="209"/>
    </location>
</feature>
<feature type="compositionally biased region" description="Basic residues" evidence="1">
    <location>
        <begin position="48"/>
        <end position="59"/>
    </location>
</feature>
<sequence length="289" mass="32481">MDKRYGKEQGREEWMALIASHTPSHRHPASHRLTHSVSSPYKLSSHTPSHRHTISHRLTHSISSPKRLPSPHTSSHRLTQAPIASQSSSHLHTSSHFLTQALIASQSSFNRHRSHSLTPDRHTEFLIAPTRLSSCSPLNLDRCFVLVGVSVKILRRKNFPSPHTLRLIAIQALIASHTPSHRHTTSHRLTHSISSPQRLPSPHTSSHRLTQAPITSQSLSHLHTSSNFLTQALIASQSSFNRHRSHSLTPDRHTDFLIAPTRLSSCSPLNLDRRFVLVGVSVKILRRKK</sequence>
<accession>A0ABQ7AYK0</accession>